<evidence type="ECO:0000313" key="1">
    <source>
        <dbReference type="EMBL" id="KAG6592860.1"/>
    </source>
</evidence>
<feature type="non-terminal residue" evidence="1">
    <location>
        <position position="1"/>
    </location>
</feature>
<dbReference type="GO" id="GO:0003723">
    <property type="term" value="F:RNA binding"/>
    <property type="evidence" value="ECO:0007669"/>
    <property type="project" value="InterPro"/>
</dbReference>
<name>A0AAV6N5Y9_9ROSI</name>
<dbReference type="InterPro" id="IPR002885">
    <property type="entry name" value="PPR_rpt"/>
</dbReference>
<accession>A0AAV6N5Y9</accession>
<evidence type="ECO:0000313" key="2">
    <source>
        <dbReference type="Proteomes" id="UP000685013"/>
    </source>
</evidence>
<dbReference type="Pfam" id="PF01535">
    <property type="entry name" value="PPR"/>
    <property type="match status" value="2"/>
</dbReference>
<dbReference type="PANTHER" id="PTHR47926">
    <property type="entry name" value="PENTATRICOPEPTIDE REPEAT-CONTAINING PROTEIN"/>
    <property type="match status" value="1"/>
</dbReference>
<dbReference type="AlphaFoldDB" id="A0AAV6N5Y9"/>
<sequence>MDRRTPNKFKFVQSGRRNGSLATNLVANGGRATVEGGARAMAERVDVFCDMLCDRHVKPNRFPFPSVLKACARASKGKQVHGLILRFGFDGDECVTSHLVRMELDKMRQDRSVLWIMMFDGHVRLGHLKNAKNLFDEMPHRSEVSWNVMISGYSQNGHFMEAKWVSVWLRRQWSWLFITGNEDASTMLDKMYQSHKGCGESSRHEASTSLFRQNGELRSDGGDCGRMSNWTISSLIVNTLSAFSSKKDKRSSLGD</sequence>
<keyword evidence="2" id="KW-1185">Reference proteome</keyword>
<comment type="caution">
    <text evidence="1">The sequence shown here is derived from an EMBL/GenBank/DDBJ whole genome shotgun (WGS) entry which is preliminary data.</text>
</comment>
<gene>
    <name evidence="1" type="primary">PCMP-H38</name>
    <name evidence="1" type="ORF">SDJN03_12336</name>
</gene>
<dbReference type="InterPro" id="IPR046960">
    <property type="entry name" value="PPR_At4g14850-like_plant"/>
</dbReference>
<dbReference type="PANTHER" id="PTHR47926:SF468">
    <property type="entry name" value="PENTATRICOPEPTIDE REPEAT-CONTAINING PROTEIN"/>
    <property type="match status" value="1"/>
</dbReference>
<proteinExistence type="predicted"/>
<dbReference type="EMBL" id="JAGKQH010000008">
    <property type="protein sequence ID" value="KAG6592860.1"/>
    <property type="molecule type" value="Genomic_DNA"/>
</dbReference>
<protein>
    <submittedName>
        <fullName evidence="1">Pentatricopeptide repeat-containing protein</fullName>
    </submittedName>
</protein>
<dbReference type="GO" id="GO:0009451">
    <property type="term" value="P:RNA modification"/>
    <property type="evidence" value="ECO:0007669"/>
    <property type="project" value="InterPro"/>
</dbReference>
<organism evidence="1 2">
    <name type="scientific">Cucurbita argyrosperma subsp. sororia</name>
    <dbReference type="NCBI Taxonomy" id="37648"/>
    <lineage>
        <taxon>Eukaryota</taxon>
        <taxon>Viridiplantae</taxon>
        <taxon>Streptophyta</taxon>
        <taxon>Embryophyta</taxon>
        <taxon>Tracheophyta</taxon>
        <taxon>Spermatophyta</taxon>
        <taxon>Magnoliopsida</taxon>
        <taxon>eudicotyledons</taxon>
        <taxon>Gunneridae</taxon>
        <taxon>Pentapetalae</taxon>
        <taxon>rosids</taxon>
        <taxon>fabids</taxon>
        <taxon>Cucurbitales</taxon>
        <taxon>Cucurbitaceae</taxon>
        <taxon>Cucurbiteae</taxon>
        <taxon>Cucurbita</taxon>
    </lineage>
</organism>
<dbReference type="Proteomes" id="UP000685013">
    <property type="component" value="Chromosome 8"/>
</dbReference>
<reference evidence="1 2" key="1">
    <citation type="journal article" date="2021" name="Hortic Res">
        <title>The domestication of Cucurbita argyrosperma as revealed by the genome of its wild relative.</title>
        <authorList>
            <person name="Barrera-Redondo J."/>
            <person name="Sanchez-de la Vega G."/>
            <person name="Aguirre-Liguori J.A."/>
            <person name="Castellanos-Morales G."/>
            <person name="Gutierrez-Guerrero Y.T."/>
            <person name="Aguirre-Dugua X."/>
            <person name="Aguirre-Planter E."/>
            <person name="Tenaillon M.I."/>
            <person name="Lira-Saade R."/>
            <person name="Eguiarte L.E."/>
        </authorList>
    </citation>
    <scope>NUCLEOTIDE SEQUENCE [LARGE SCALE GENOMIC DNA]</scope>
    <source>
        <strain evidence="1">JBR-2021</strain>
    </source>
</reference>